<dbReference type="PANTHER" id="PTHR43689:SF8">
    <property type="entry name" value="ALPHA_BETA-HYDROLASES SUPERFAMILY PROTEIN"/>
    <property type="match status" value="1"/>
</dbReference>
<feature type="domain" description="AB hydrolase-1" evidence="1">
    <location>
        <begin position="28"/>
        <end position="232"/>
    </location>
</feature>
<dbReference type="SUPFAM" id="SSF53474">
    <property type="entry name" value="alpha/beta-Hydrolases"/>
    <property type="match status" value="1"/>
</dbReference>
<evidence type="ECO:0000259" key="1">
    <source>
        <dbReference type="Pfam" id="PF12697"/>
    </source>
</evidence>
<reference evidence="3" key="1">
    <citation type="journal article" date="2019" name="Int. J. Syst. Evol. Microbiol.">
        <title>The Global Catalogue of Microorganisms (GCM) 10K type strain sequencing project: providing services to taxonomists for standard genome sequencing and annotation.</title>
        <authorList>
            <consortium name="The Broad Institute Genomics Platform"/>
            <consortium name="The Broad Institute Genome Sequencing Center for Infectious Disease"/>
            <person name="Wu L."/>
            <person name="Ma J."/>
        </authorList>
    </citation>
    <scope>NUCLEOTIDE SEQUENCE [LARGE SCALE GENOMIC DNA]</scope>
    <source>
        <strain evidence="3">CGMCC 4.1542</strain>
    </source>
</reference>
<dbReference type="GO" id="GO:0016787">
    <property type="term" value="F:hydrolase activity"/>
    <property type="evidence" value="ECO:0007669"/>
    <property type="project" value="UniProtKB-KW"/>
</dbReference>
<keyword evidence="2" id="KW-0378">Hydrolase</keyword>
<dbReference type="Pfam" id="PF12697">
    <property type="entry name" value="Abhydrolase_6"/>
    <property type="match status" value="1"/>
</dbReference>
<dbReference type="InterPro" id="IPR029058">
    <property type="entry name" value="AB_hydrolase_fold"/>
</dbReference>
<comment type="caution">
    <text evidence="2">The sequence shown here is derived from an EMBL/GenBank/DDBJ whole genome shotgun (WGS) entry which is preliminary data.</text>
</comment>
<dbReference type="InterPro" id="IPR000073">
    <property type="entry name" value="AB_hydrolase_1"/>
</dbReference>
<dbReference type="EMBL" id="JBHSJO010000001">
    <property type="protein sequence ID" value="MFC5016595.1"/>
    <property type="molecule type" value="Genomic_DNA"/>
</dbReference>
<sequence length="247" mass="25601">MTAPVPRLVTVRSDLDLAVREAGEGGPVLVLHGAPGPAGITPLVDHLATGHRVLAPTHPGWDDTARPDALDSVAALAVAYLDLLDQRELDGVTVVGTSFGGWVAARMAVDDHAGRISRLVLMNAIGPEIPGHRVNLPSGPPPGIRTPAARGGPPARMPTTLRAYTGPDLHDPGLLALLSAVTCPVLVIWGADDTVVTPDFGRAYAAAFPSGRFQLIPGAGHLPIREEPGAVFTALDRFLTEPAEPAA</sequence>
<evidence type="ECO:0000313" key="2">
    <source>
        <dbReference type="EMBL" id="MFC5016595.1"/>
    </source>
</evidence>
<name>A0ABV9WX39_9ACTN</name>
<proteinExistence type="predicted"/>
<dbReference type="Gene3D" id="3.40.50.1820">
    <property type="entry name" value="alpha/beta hydrolase"/>
    <property type="match status" value="1"/>
</dbReference>
<accession>A0ABV9WX39</accession>
<dbReference type="PANTHER" id="PTHR43689">
    <property type="entry name" value="HYDROLASE"/>
    <property type="match status" value="1"/>
</dbReference>
<protein>
    <submittedName>
        <fullName evidence="2">Alpha/beta fold hydrolase</fullName>
    </submittedName>
</protein>
<evidence type="ECO:0000313" key="3">
    <source>
        <dbReference type="Proteomes" id="UP001595855"/>
    </source>
</evidence>
<keyword evidence="3" id="KW-1185">Reference proteome</keyword>
<dbReference type="Proteomes" id="UP001595855">
    <property type="component" value="Unassembled WGS sequence"/>
</dbReference>
<gene>
    <name evidence="2" type="ORF">ACFPRC_17125</name>
</gene>
<dbReference type="RefSeq" id="WP_271319415.1">
    <property type="nucleotide sequence ID" value="NZ_BAAATN010000005.1"/>
</dbReference>
<organism evidence="2 3">
    <name type="scientific">Streptomyces lienomycini</name>
    <dbReference type="NCBI Taxonomy" id="284035"/>
    <lineage>
        <taxon>Bacteria</taxon>
        <taxon>Bacillati</taxon>
        <taxon>Actinomycetota</taxon>
        <taxon>Actinomycetes</taxon>
        <taxon>Kitasatosporales</taxon>
        <taxon>Streptomycetaceae</taxon>
        <taxon>Streptomyces</taxon>
    </lineage>
</organism>